<keyword evidence="5" id="KW-0732">Signal</keyword>
<dbReference type="InterPro" id="IPR002018">
    <property type="entry name" value="CarbesteraseB"/>
</dbReference>
<comment type="similarity">
    <text evidence="1 5">Belongs to the type-B carboxylesterase/lipase family.</text>
</comment>
<name>A0ABR0B260_9CRUS</name>
<keyword evidence="2" id="KW-0719">Serine esterase</keyword>
<dbReference type="SUPFAM" id="SSF53474">
    <property type="entry name" value="alpha/beta-Hydrolases"/>
    <property type="match status" value="1"/>
</dbReference>
<evidence type="ECO:0000313" key="7">
    <source>
        <dbReference type="EMBL" id="KAK4035785.1"/>
    </source>
</evidence>
<keyword evidence="4" id="KW-0325">Glycoprotein</keyword>
<evidence type="ECO:0000256" key="2">
    <source>
        <dbReference type="ARBA" id="ARBA00022487"/>
    </source>
</evidence>
<dbReference type="Proteomes" id="UP001234178">
    <property type="component" value="Unassembled WGS sequence"/>
</dbReference>
<dbReference type="Gene3D" id="3.40.50.1820">
    <property type="entry name" value="alpha/beta hydrolase"/>
    <property type="match status" value="1"/>
</dbReference>
<evidence type="ECO:0000256" key="1">
    <source>
        <dbReference type="ARBA" id="ARBA00005964"/>
    </source>
</evidence>
<comment type="caution">
    <text evidence="7">The sequence shown here is derived from an EMBL/GenBank/DDBJ whole genome shotgun (WGS) entry which is preliminary data.</text>
</comment>
<evidence type="ECO:0000256" key="4">
    <source>
        <dbReference type="ARBA" id="ARBA00023180"/>
    </source>
</evidence>
<feature type="signal peptide" evidence="5">
    <location>
        <begin position="1"/>
        <end position="22"/>
    </location>
</feature>
<dbReference type="PROSITE" id="PS00122">
    <property type="entry name" value="CARBOXYLESTERASE_B_1"/>
    <property type="match status" value="1"/>
</dbReference>
<reference evidence="7 8" key="1">
    <citation type="journal article" date="2023" name="Nucleic Acids Res.">
        <title>The hologenome of Daphnia magna reveals possible DNA methylation and microbiome-mediated evolution of the host genome.</title>
        <authorList>
            <person name="Chaturvedi A."/>
            <person name="Li X."/>
            <person name="Dhandapani V."/>
            <person name="Marshall H."/>
            <person name="Kissane S."/>
            <person name="Cuenca-Cambronero M."/>
            <person name="Asole G."/>
            <person name="Calvet F."/>
            <person name="Ruiz-Romero M."/>
            <person name="Marangio P."/>
            <person name="Guigo R."/>
            <person name="Rago D."/>
            <person name="Mirbahai L."/>
            <person name="Eastwood N."/>
            <person name="Colbourne J.K."/>
            <person name="Zhou J."/>
            <person name="Mallon E."/>
            <person name="Orsini L."/>
        </authorList>
    </citation>
    <scope>NUCLEOTIDE SEQUENCE [LARGE SCALE GENOMIC DNA]</scope>
    <source>
        <strain evidence="7">LRV0_1</strain>
    </source>
</reference>
<evidence type="ECO:0000313" key="8">
    <source>
        <dbReference type="Proteomes" id="UP001234178"/>
    </source>
</evidence>
<dbReference type="EC" id="3.1.1.-" evidence="5"/>
<proteinExistence type="inferred from homology"/>
<keyword evidence="8" id="KW-1185">Reference proteome</keyword>
<dbReference type="PANTHER" id="PTHR43142">
    <property type="entry name" value="CARBOXYLIC ESTER HYDROLASE"/>
    <property type="match status" value="1"/>
</dbReference>
<feature type="chain" id="PRO_5044992914" description="Carboxylic ester hydrolase" evidence="5">
    <location>
        <begin position="23"/>
        <end position="592"/>
    </location>
</feature>
<evidence type="ECO:0000259" key="6">
    <source>
        <dbReference type="Pfam" id="PF00135"/>
    </source>
</evidence>
<keyword evidence="3 5" id="KW-0378">Hydrolase</keyword>
<dbReference type="PANTHER" id="PTHR43142:SF1">
    <property type="entry name" value="CARBOXYLIC ESTER HYDROLASE"/>
    <property type="match status" value="1"/>
</dbReference>
<dbReference type="InterPro" id="IPR019826">
    <property type="entry name" value="Carboxylesterase_B_AS"/>
</dbReference>
<evidence type="ECO:0000256" key="3">
    <source>
        <dbReference type="ARBA" id="ARBA00022801"/>
    </source>
</evidence>
<evidence type="ECO:0000256" key="5">
    <source>
        <dbReference type="RuleBase" id="RU361235"/>
    </source>
</evidence>
<accession>A0ABR0B260</accession>
<sequence>MKSLLLPIVFLLAGYYVAEVSSQVILEVPGYGVLNGTIENSTYTERSFYAFRSVFYAEMPTPANRFLPPVPKAPYPMDEIQQTTKNNAGCPQPGAANEDCLSLNIFTPQLPFESDTLLPVMVWIHGGAFSLGHALEYLPNRYMEHDIVLVAIQYRLGPLGFLSFDTDDVPGNAAIFDQIEALRWVNKHIQYFGGDPSQITIAGQSAGSASISLLLLAPQARGLFRHAIGESGSVLAEWALDRDGRGKAASLKIAEMSGCPLEPYQDLLTCVQNVDAKTITQAYLDFAAEERFYGGLGFSGSNPVIQVAGAQRIIESDPRELYSSGNFANVPTMFGANKQEGTLVLGILYNDFLVPNNLTEDEEFLANDLVPLLLNALHIDDPTGELATQLTEKYLSTAVMGNFTSMIPGLTDMCSVLFLKGPTYETTQLVSQHNPDAFFYSFEYEGRNSIFSYLFAMQNANPPPIPHGVSHADELIYLFIYPFKSVPPGLNSSEIEHSMKMLQVWTNFVIFGNPTPDGVALLDGIPQFLRYNTVEESYTAIDDVWRTEADYTLTYTVTVDELTPPGERRTASKRQSGRFQRSLPKKNNYLGY</sequence>
<dbReference type="InterPro" id="IPR029058">
    <property type="entry name" value="AB_hydrolase_fold"/>
</dbReference>
<organism evidence="7 8">
    <name type="scientific">Daphnia magna</name>
    <dbReference type="NCBI Taxonomy" id="35525"/>
    <lineage>
        <taxon>Eukaryota</taxon>
        <taxon>Metazoa</taxon>
        <taxon>Ecdysozoa</taxon>
        <taxon>Arthropoda</taxon>
        <taxon>Crustacea</taxon>
        <taxon>Branchiopoda</taxon>
        <taxon>Diplostraca</taxon>
        <taxon>Cladocera</taxon>
        <taxon>Anomopoda</taxon>
        <taxon>Daphniidae</taxon>
        <taxon>Daphnia</taxon>
    </lineage>
</organism>
<gene>
    <name evidence="7" type="ORF">OUZ56_027868</name>
</gene>
<dbReference type="Pfam" id="PF00135">
    <property type="entry name" value="COesterase"/>
    <property type="match status" value="1"/>
</dbReference>
<feature type="domain" description="Carboxylesterase type B" evidence="6">
    <location>
        <begin position="29"/>
        <end position="543"/>
    </location>
</feature>
<protein>
    <recommendedName>
        <fullName evidence="5">Carboxylic ester hydrolase</fullName>
        <ecNumber evidence="5">3.1.1.-</ecNumber>
    </recommendedName>
</protein>
<dbReference type="EMBL" id="JAOYFB010000040">
    <property type="protein sequence ID" value="KAK4035785.1"/>
    <property type="molecule type" value="Genomic_DNA"/>
</dbReference>